<accession>A0ABT2TEB6</accession>
<dbReference type="InterPro" id="IPR001345">
    <property type="entry name" value="PG/BPGM_mutase_AS"/>
</dbReference>
<gene>
    <name evidence="2" type="ORF">OCV51_13405</name>
</gene>
<dbReference type="Proteomes" id="UP001652394">
    <property type="component" value="Unassembled WGS sequence"/>
</dbReference>
<reference evidence="2 3" key="1">
    <citation type="journal article" date="2021" name="ISME Commun">
        <title>Automated analysis of genomic sequences facilitates high-throughput and comprehensive description of bacteria.</title>
        <authorList>
            <person name="Hitch T.C.A."/>
        </authorList>
    </citation>
    <scope>NUCLEOTIDE SEQUENCE [LARGE SCALE GENOMIC DNA]</scope>
    <source>
        <strain evidence="2 3">H2_18</strain>
    </source>
</reference>
<keyword evidence="1" id="KW-0378">Hydrolase</keyword>
<name>A0ABT2TEB6_9FIRM</name>
<dbReference type="Gene3D" id="3.40.50.1240">
    <property type="entry name" value="Phosphoglycerate mutase-like"/>
    <property type="match status" value="1"/>
</dbReference>
<dbReference type="SUPFAM" id="SSF53254">
    <property type="entry name" value="Phosphoglycerate mutase-like"/>
    <property type="match status" value="1"/>
</dbReference>
<dbReference type="PROSITE" id="PS00175">
    <property type="entry name" value="PG_MUTASE"/>
    <property type="match status" value="1"/>
</dbReference>
<keyword evidence="3" id="KW-1185">Reference proteome</keyword>
<evidence type="ECO:0000313" key="3">
    <source>
        <dbReference type="Proteomes" id="UP001652394"/>
    </source>
</evidence>
<sequence>MATLYIVRHGETEWNKRRKVQGHADIPLNEYGKYLAEETAKGLKNIRFDCAYTSPLKRAKQTAQIILGEQAAPLYEDNRIKEMGFGEYEGMCCAGEDKDEKSGEFQKFFNDTAHFIPAKNAETIMQVNERTRNFLIEMCTRKDLEGKNILVSTHGAAMTSLLNHIRNNTEPADFWKYKVPPNCAVTIVEIVNGIPKILKENIIYYL</sequence>
<evidence type="ECO:0000256" key="1">
    <source>
        <dbReference type="ARBA" id="ARBA00022801"/>
    </source>
</evidence>
<dbReference type="PANTHER" id="PTHR46517:SF1">
    <property type="entry name" value="FRUCTOSE-2,6-BISPHOSPHATASE TIGAR"/>
    <property type="match status" value="1"/>
</dbReference>
<proteinExistence type="predicted"/>
<dbReference type="PIRSF" id="PIRSF000709">
    <property type="entry name" value="6PFK_2-Ptase"/>
    <property type="match status" value="1"/>
</dbReference>
<dbReference type="InterPro" id="IPR013078">
    <property type="entry name" value="His_Pase_superF_clade-1"/>
</dbReference>
<dbReference type="RefSeq" id="WP_059070413.1">
    <property type="nucleotide sequence ID" value="NZ_JAOQJX010000027.1"/>
</dbReference>
<dbReference type="PANTHER" id="PTHR46517">
    <property type="entry name" value="FRUCTOSE-2,6-BISPHOSPHATASE TIGAR"/>
    <property type="match status" value="1"/>
</dbReference>
<organism evidence="2 3">
    <name type="scientific">Faecalicatena acetigenes</name>
    <dbReference type="NCBI Taxonomy" id="2981790"/>
    <lineage>
        <taxon>Bacteria</taxon>
        <taxon>Bacillati</taxon>
        <taxon>Bacillota</taxon>
        <taxon>Clostridia</taxon>
        <taxon>Lachnospirales</taxon>
        <taxon>Lachnospiraceae</taxon>
        <taxon>Faecalicatena</taxon>
    </lineage>
</organism>
<dbReference type="InterPro" id="IPR029033">
    <property type="entry name" value="His_PPase_superfam"/>
</dbReference>
<dbReference type="SMART" id="SM00855">
    <property type="entry name" value="PGAM"/>
    <property type="match status" value="1"/>
</dbReference>
<dbReference type="Pfam" id="PF00300">
    <property type="entry name" value="His_Phos_1"/>
    <property type="match status" value="1"/>
</dbReference>
<comment type="caution">
    <text evidence="2">The sequence shown here is derived from an EMBL/GenBank/DDBJ whole genome shotgun (WGS) entry which is preliminary data.</text>
</comment>
<dbReference type="CDD" id="cd07067">
    <property type="entry name" value="HP_PGM_like"/>
    <property type="match status" value="1"/>
</dbReference>
<protein>
    <submittedName>
        <fullName evidence="2">Histidine phosphatase family protein</fullName>
    </submittedName>
</protein>
<evidence type="ECO:0000313" key="2">
    <source>
        <dbReference type="EMBL" id="MCU6748639.1"/>
    </source>
</evidence>
<dbReference type="EMBL" id="JAOQJX010000027">
    <property type="protein sequence ID" value="MCU6748639.1"/>
    <property type="molecule type" value="Genomic_DNA"/>
</dbReference>
<dbReference type="InterPro" id="IPR051695">
    <property type="entry name" value="Phosphoglycerate_Mutase"/>
</dbReference>